<evidence type="ECO:0000313" key="3">
    <source>
        <dbReference type="Proteomes" id="UP000823674"/>
    </source>
</evidence>
<name>A0ABQ7L9C5_BRACM</name>
<accession>A0ABQ7L9C5</accession>
<feature type="region of interest" description="Disordered" evidence="1">
    <location>
        <begin position="42"/>
        <end position="67"/>
    </location>
</feature>
<dbReference type="Proteomes" id="UP000823674">
    <property type="component" value="Chromosome A09"/>
</dbReference>
<comment type="caution">
    <text evidence="2">The sequence shown here is derived from an EMBL/GenBank/DDBJ whole genome shotgun (WGS) entry which is preliminary data.</text>
</comment>
<dbReference type="EMBL" id="JADBGQ010000008">
    <property type="protein sequence ID" value="KAG5382406.1"/>
    <property type="molecule type" value="Genomic_DNA"/>
</dbReference>
<organism evidence="2 3">
    <name type="scientific">Brassica rapa subsp. trilocularis</name>
    <dbReference type="NCBI Taxonomy" id="1813537"/>
    <lineage>
        <taxon>Eukaryota</taxon>
        <taxon>Viridiplantae</taxon>
        <taxon>Streptophyta</taxon>
        <taxon>Embryophyta</taxon>
        <taxon>Tracheophyta</taxon>
        <taxon>Spermatophyta</taxon>
        <taxon>Magnoliopsida</taxon>
        <taxon>eudicotyledons</taxon>
        <taxon>Gunneridae</taxon>
        <taxon>Pentapetalae</taxon>
        <taxon>rosids</taxon>
        <taxon>malvids</taxon>
        <taxon>Brassicales</taxon>
        <taxon>Brassicaceae</taxon>
        <taxon>Brassiceae</taxon>
        <taxon>Brassica</taxon>
    </lineage>
</organism>
<feature type="compositionally biased region" description="Basic and acidic residues" evidence="1">
    <location>
        <begin position="47"/>
        <end position="67"/>
    </location>
</feature>
<evidence type="ECO:0000313" key="2">
    <source>
        <dbReference type="EMBL" id="KAG5382406.1"/>
    </source>
</evidence>
<sequence>MYTLVPLIPKEKSTELKTKILIFLASLEPTRRSLRLKIKSPCIGKESSNREEHPEKEETKAIDEPDGVHESQALSLAHIKTLAANSMY</sequence>
<reference evidence="2 3" key="1">
    <citation type="submission" date="2021-03" db="EMBL/GenBank/DDBJ databases">
        <authorList>
            <person name="King G.J."/>
            <person name="Bancroft I."/>
            <person name="Baten A."/>
            <person name="Bloomfield J."/>
            <person name="Borpatragohain P."/>
            <person name="He Z."/>
            <person name="Irish N."/>
            <person name="Irwin J."/>
            <person name="Liu K."/>
            <person name="Mauleon R.P."/>
            <person name="Moore J."/>
            <person name="Morris R."/>
            <person name="Ostergaard L."/>
            <person name="Wang B."/>
            <person name="Wells R."/>
        </authorList>
    </citation>
    <scope>NUCLEOTIDE SEQUENCE [LARGE SCALE GENOMIC DNA]</scope>
    <source>
        <strain evidence="2">R-o-18</strain>
        <tissue evidence="2">Leaf</tissue>
    </source>
</reference>
<keyword evidence="3" id="KW-1185">Reference proteome</keyword>
<evidence type="ECO:0000256" key="1">
    <source>
        <dbReference type="SAM" id="MobiDB-lite"/>
    </source>
</evidence>
<protein>
    <submittedName>
        <fullName evidence="2">Uncharacterized protein</fullName>
    </submittedName>
</protein>
<proteinExistence type="predicted"/>
<gene>
    <name evidence="2" type="primary">A09g501690.1_BraROA</name>
    <name evidence="2" type="ORF">IGI04_033876</name>
</gene>